<proteinExistence type="predicted"/>
<protein>
    <recommendedName>
        <fullName evidence="1">DUF3857 domain-containing protein</fullName>
    </recommendedName>
</protein>
<keyword evidence="3" id="KW-1185">Reference proteome</keyword>
<evidence type="ECO:0000313" key="2">
    <source>
        <dbReference type="EMBL" id="BDU51196.1"/>
    </source>
</evidence>
<dbReference type="Gene3D" id="2.60.120.1130">
    <property type="match status" value="1"/>
</dbReference>
<dbReference type="EMBL" id="AP027059">
    <property type="protein sequence ID" value="BDU51196.1"/>
    <property type="molecule type" value="Genomic_DNA"/>
</dbReference>
<reference evidence="2 3" key="1">
    <citation type="submission" date="2022-11" db="EMBL/GenBank/DDBJ databases">
        <title>Haliovirga abyssi gen. nov., sp. nov., a mesophilic fermentative bacterium isolated from the Iheya North hydrothermal field and the proposal of Haliovirgaceae fam. nov.</title>
        <authorList>
            <person name="Miyazaki U."/>
            <person name="Tame A."/>
            <person name="Miyazaki J."/>
            <person name="Takai K."/>
            <person name="Sawayama S."/>
            <person name="Kitajima M."/>
            <person name="Okamoto A."/>
            <person name="Nakagawa S."/>
        </authorList>
    </citation>
    <scope>NUCLEOTIDE SEQUENCE [LARGE SCALE GENOMIC DNA]</scope>
    <source>
        <strain evidence="2 3">IC12</strain>
    </source>
</reference>
<dbReference type="Proteomes" id="UP001321582">
    <property type="component" value="Chromosome"/>
</dbReference>
<dbReference type="KEGG" id="haby:HLVA_17650"/>
<gene>
    <name evidence="2" type="ORF">HLVA_17650</name>
</gene>
<sequence>MKKIILIWFFMMFSMIFSETNSIYNTKIDMKRYPNASVVTLLDRESIIFNKDNSYIIKKHIIKRILNYKGKKASSEYKIKFDKRFEKVDIINAKTVKISKSGIKEIAVDKSKNIRIIDAPSDVGLMKYAAHKMEVIAFPAVNEGDIIDIEYTIKNNKKQKISGTVNFASREAVYNKVEIINIPKDMNFNITKFNWNTKMEYMDNIAKDRKIIKFSEKFMPQILDESNIPESLKFMPTVIFTNYNNWAEYRDELLGKFIKINKSKENLQILKEIKEKVLDKLITKDMTNMKKEEIIQDFIAKHIEIKYIDNLLDFEASSPKEILTRGYGTSLDIENLFLLLLKEEGISGEIVILGSDKLVWDDVKKGIDMNRFNYAISKVTIDNKDYFVDATNEFSKLGESVIENNIGLILDTGKPEFVNVKSIEKNITRIEKSYNIKIDLNGDALINKTIYFYGINAIGEREKYKYMTPIMKQQDYQKELGMISQNAYPISKQMDVELGSPVKISYTYKYTNFASIDGDFIYFDLPYRLDMLDLFENVRKYPFELVSDILRKNNISIEYPANYKVRIAPKSLEIKEKNMLIKRDLKIGNSNGGNKIILDTVVRYNSHIYTIEEYSKLYKILEKLNYPKNAKVLLEKE</sequence>
<name>A0AAU9DXK4_9FUSO</name>
<dbReference type="Gene3D" id="2.60.40.3140">
    <property type="match status" value="1"/>
</dbReference>
<accession>A0AAU9DXK4</accession>
<dbReference type="Gene3D" id="3.10.620.30">
    <property type="match status" value="1"/>
</dbReference>
<organism evidence="2 3">
    <name type="scientific">Haliovirga abyssi</name>
    <dbReference type="NCBI Taxonomy" id="2996794"/>
    <lineage>
        <taxon>Bacteria</taxon>
        <taxon>Fusobacteriati</taxon>
        <taxon>Fusobacteriota</taxon>
        <taxon>Fusobacteriia</taxon>
        <taxon>Fusobacteriales</taxon>
        <taxon>Haliovirgaceae</taxon>
        <taxon>Haliovirga</taxon>
    </lineage>
</organism>
<dbReference type="RefSeq" id="WP_307904033.1">
    <property type="nucleotide sequence ID" value="NZ_AP027059.1"/>
</dbReference>
<evidence type="ECO:0000313" key="3">
    <source>
        <dbReference type="Proteomes" id="UP001321582"/>
    </source>
</evidence>
<feature type="domain" description="DUF3857" evidence="1">
    <location>
        <begin position="52"/>
        <end position="215"/>
    </location>
</feature>
<dbReference type="Pfam" id="PF12969">
    <property type="entry name" value="DUF3857"/>
    <property type="match status" value="1"/>
</dbReference>
<dbReference type="InterPro" id="IPR024618">
    <property type="entry name" value="DUF3857"/>
</dbReference>
<evidence type="ECO:0000259" key="1">
    <source>
        <dbReference type="Pfam" id="PF12969"/>
    </source>
</evidence>
<dbReference type="AlphaFoldDB" id="A0AAU9DXK4"/>